<dbReference type="EMBL" id="JAOCZP010000001">
    <property type="protein sequence ID" value="MCT7373653.1"/>
    <property type="molecule type" value="Genomic_DNA"/>
</dbReference>
<evidence type="ECO:0000313" key="1">
    <source>
        <dbReference type="EMBL" id="MCT7373653.1"/>
    </source>
</evidence>
<dbReference type="Pfam" id="PF10983">
    <property type="entry name" value="DUF2793"/>
    <property type="match status" value="1"/>
</dbReference>
<dbReference type="RefSeq" id="WP_260899982.1">
    <property type="nucleotide sequence ID" value="NZ_JAOCZP010000001.1"/>
</dbReference>
<gene>
    <name evidence="1" type="ORF">N5A92_01140</name>
</gene>
<organism evidence="1 2">
    <name type="scientific">Chelativorans salis</name>
    <dbReference type="NCBI Taxonomy" id="2978478"/>
    <lineage>
        <taxon>Bacteria</taxon>
        <taxon>Pseudomonadati</taxon>
        <taxon>Pseudomonadota</taxon>
        <taxon>Alphaproteobacteria</taxon>
        <taxon>Hyphomicrobiales</taxon>
        <taxon>Phyllobacteriaceae</taxon>
        <taxon>Chelativorans</taxon>
    </lineage>
</organism>
<evidence type="ECO:0000313" key="2">
    <source>
        <dbReference type="Proteomes" id="UP001320831"/>
    </source>
</evidence>
<protein>
    <submittedName>
        <fullName evidence="1">DUF2793 domain-containing protein</fullName>
    </submittedName>
</protein>
<dbReference type="Proteomes" id="UP001320831">
    <property type="component" value="Unassembled WGS sequence"/>
</dbReference>
<keyword evidence="2" id="KW-1185">Reference proteome</keyword>
<name>A0ABT2LJR4_9HYPH</name>
<accession>A0ABT2LJR4</accession>
<proteinExistence type="predicted"/>
<reference evidence="1 2" key="1">
    <citation type="submission" date="2022-09" db="EMBL/GenBank/DDBJ databases">
        <title>Chelativorans salina sp. nov., a novel slightly halophilic bacterium isolated from a saline lake sediment enrichment.</title>
        <authorList>
            <person name="Gao L."/>
            <person name="Fang B.-Z."/>
            <person name="Li W.-J."/>
        </authorList>
    </citation>
    <scope>NUCLEOTIDE SEQUENCE [LARGE SCALE GENOMIC DNA]</scope>
    <source>
        <strain evidence="1 2">EGI FJ00035</strain>
    </source>
</reference>
<dbReference type="InterPro" id="IPR021251">
    <property type="entry name" value="DUF2793"/>
</dbReference>
<comment type="caution">
    <text evidence="1">The sequence shown here is derived from an EMBL/GenBank/DDBJ whole genome shotgun (WGS) entry which is preliminary data.</text>
</comment>
<sequence length="450" mass="46851">MIDPENTARLKLPYIMPSQAQKHVTHNEAIRLIDALVQPGILDRDLAAPPAGPAEGDQYIVGGDASGEWAGKEDHLAAFMDGAWFLLPPVTGMVAYVADEARLTVWDGNAWTEAVPQDFQNLALLGIGTTADAANPFAAKLENALWTAKTTGEGGSGDLRYKLNKEAAGNTVSLLFQTNWSGRAEFGLGGSDDFAIKVSADGAAWKEALKVDRASGTVSMPATPADGFSNWILNGDFSVNQRGGTRTPGIGVYGYDRWKGHANGLEQVVEGLPAGEYTLSWQGGGNGTFAGVTAPSPIKAFTSGGDASAVVPDDARRVCLLAGDKTGVSDPFVPRPAASELQLCQRYYEKSYDLGTTPGAATASGQMLHANAAQGTQICTLHYQRKRTAPTVTIHEPNTGTAGKVALSSGTLVNAAISGVGETACQVAFTTSGGAYGAFHLYTGGGVLGQ</sequence>